<organism evidence="1 2">
    <name type="scientific">Anaerohalosphaera lusitana</name>
    <dbReference type="NCBI Taxonomy" id="1936003"/>
    <lineage>
        <taxon>Bacteria</taxon>
        <taxon>Pseudomonadati</taxon>
        <taxon>Planctomycetota</taxon>
        <taxon>Phycisphaerae</taxon>
        <taxon>Sedimentisphaerales</taxon>
        <taxon>Anaerohalosphaeraceae</taxon>
        <taxon>Anaerohalosphaera</taxon>
    </lineage>
</organism>
<dbReference type="STRING" id="1936003.STSP2_01413"/>
<dbReference type="Proteomes" id="UP000189674">
    <property type="component" value="Chromosome"/>
</dbReference>
<protein>
    <submittedName>
        <fullName evidence="1">Uncharacterized protein</fullName>
    </submittedName>
</protein>
<keyword evidence="2" id="KW-1185">Reference proteome</keyword>
<gene>
    <name evidence="1" type="ORF">STSP2_01413</name>
</gene>
<accession>A0A1U9NKC1</accession>
<name>A0A1U9NKC1_9BACT</name>
<evidence type="ECO:0000313" key="1">
    <source>
        <dbReference type="EMBL" id="AQT68257.1"/>
    </source>
</evidence>
<dbReference type="EMBL" id="CP019791">
    <property type="protein sequence ID" value="AQT68257.1"/>
    <property type="molecule type" value="Genomic_DNA"/>
</dbReference>
<evidence type="ECO:0000313" key="2">
    <source>
        <dbReference type="Proteomes" id="UP000189674"/>
    </source>
</evidence>
<dbReference type="AlphaFoldDB" id="A0A1U9NKC1"/>
<proteinExistence type="predicted"/>
<sequence>MCNRRESELSVILRLFTMTKSKEKIVWHFILLMVLFSCSSCERQQPNVRQTLENDYLRNSNETDVKVVRFAHIGKIESKGKSYYVIDLRTVLKGMPAPRGNNQILLYDNNLTKVASFQYDSMPLWCKGSRVYLFGVDTQEGMFGNVWDFSKGVNEGERRLIELPAYGSYKSEQTLGSRL</sequence>
<dbReference type="KEGG" id="alus:STSP2_01413"/>
<reference evidence="2" key="1">
    <citation type="submission" date="2017-02" db="EMBL/GenBank/DDBJ databases">
        <title>Comparative genomics and description of representatives of a novel lineage of planctomycetes thriving in anoxic sediments.</title>
        <authorList>
            <person name="Spring S."/>
            <person name="Bunk B."/>
            <person name="Sproer C."/>
        </authorList>
    </citation>
    <scope>NUCLEOTIDE SEQUENCE [LARGE SCALE GENOMIC DNA]</scope>
    <source>
        <strain evidence="2">ST-NAGAB-D1</strain>
    </source>
</reference>